<evidence type="ECO:0000313" key="13">
    <source>
        <dbReference type="Proteomes" id="UP000234748"/>
    </source>
</evidence>
<evidence type="ECO:0000259" key="10">
    <source>
        <dbReference type="PROSITE" id="PS50109"/>
    </source>
</evidence>
<accession>A0A2N5M3K5</accession>
<feature type="transmembrane region" description="Helical" evidence="9">
    <location>
        <begin position="138"/>
        <end position="157"/>
    </location>
</feature>
<dbReference type="Gene3D" id="3.30.565.10">
    <property type="entry name" value="Histidine kinase-like ATPase, C-terminal domain"/>
    <property type="match status" value="1"/>
</dbReference>
<dbReference type="SMART" id="SM00091">
    <property type="entry name" value="PAS"/>
    <property type="match status" value="1"/>
</dbReference>
<dbReference type="SUPFAM" id="SSF55874">
    <property type="entry name" value="ATPase domain of HSP90 chaperone/DNA topoisomerase II/histidine kinase"/>
    <property type="match status" value="1"/>
</dbReference>
<dbReference type="Pfam" id="PF02518">
    <property type="entry name" value="HATPase_c"/>
    <property type="match status" value="1"/>
</dbReference>
<keyword evidence="13" id="KW-1185">Reference proteome</keyword>
<comment type="catalytic activity">
    <reaction evidence="1">
        <text>ATP + protein L-histidine = ADP + protein N-phospho-L-histidine.</text>
        <dbReference type="EC" id="2.7.13.3"/>
    </reaction>
</comment>
<name>A0A2N5M3K5_9BACI</name>
<evidence type="ECO:0000256" key="3">
    <source>
        <dbReference type="ARBA" id="ARBA00022553"/>
    </source>
</evidence>
<dbReference type="Proteomes" id="UP000234748">
    <property type="component" value="Unassembled WGS sequence"/>
</dbReference>
<feature type="transmembrane region" description="Helical" evidence="9">
    <location>
        <begin position="12"/>
        <end position="32"/>
    </location>
</feature>
<dbReference type="Gene3D" id="1.10.287.130">
    <property type="match status" value="1"/>
</dbReference>
<keyword evidence="9" id="KW-0812">Transmembrane</keyword>
<gene>
    <name evidence="12" type="ORF">CUU66_15750</name>
</gene>
<keyword evidence="5" id="KW-0547">Nucleotide-binding</keyword>
<dbReference type="InterPro" id="IPR036890">
    <property type="entry name" value="HATPase_C_sf"/>
</dbReference>
<evidence type="ECO:0000256" key="5">
    <source>
        <dbReference type="ARBA" id="ARBA00022741"/>
    </source>
</evidence>
<dbReference type="InterPro" id="IPR000014">
    <property type="entry name" value="PAS"/>
</dbReference>
<feature type="domain" description="Histidine kinase" evidence="10">
    <location>
        <begin position="320"/>
        <end position="524"/>
    </location>
</feature>
<dbReference type="PRINTS" id="PR00344">
    <property type="entry name" value="BCTRLSENSOR"/>
</dbReference>
<sequence>MDKNALRHKRNKSLIQFLWIINILDYLFYIYYEQDYKILWPPVGLILCLAVTVLYLTKMRSEYLMYLLLFSIFGYTFYLNMIYPNLINYLFLYSGIIVSSFYLSTGLLVFSSAASFLLMTIVYFINKNYTFDYRGYEDFPYFILFGIFISTLLFLLLRFTNNLWNKAAENEQRTKKDLQSTKSYFESLFTYSRDAICILDRQGNFLEVNEAFQKLYSYSFKGQKQMAFSDFFTANDEIVLWDIIDKVKFGESIGSLELRRGSSQHSNAILGEATVSPIYSSHDELIAIAVIIRDITEKRLMEEYMRNSEKLKVTGEIAAGVAHEIRNPLTVIGGFIQMLREEDGPNRHYYSIIHSEINRMNDIISEFLILAKPQIYTLKIQNIKELAEEVVLLFQSESNFKNVDVQLTAAPEYLPILCEGNQLKQVFINLLKNSFEALPDGGKIHIEIGKDEHATEIIIEDNGTGIPEHVLSNIGKPFYTTKEDGTGLGFMITERIIEMHKGTLQIESEVGKGTRVQIILPGFDK</sequence>
<dbReference type="InterPro" id="IPR035965">
    <property type="entry name" value="PAS-like_dom_sf"/>
</dbReference>
<comment type="caution">
    <text evidence="12">The sequence shown here is derived from an EMBL/GenBank/DDBJ whole genome shotgun (WGS) entry which is preliminary data.</text>
</comment>
<dbReference type="SUPFAM" id="SSF55785">
    <property type="entry name" value="PYP-like sensor domain (PAS domain)"/>
    <property type="match status" value="1"/>
</dbReference>
<dbReference type="InterPro" id="IPR003594">
    <property type="entry name" value="HATPase_dom"/>
</dbReference>
<feature type="transmembrane region" description="Helical" evidence="9">
    <location>
        <begin position="38"/>
        <end position="56"/>
    </location>
</feature>
<keyword evidence="9" id="KW-0472">Membrane</keyword>
<evidence type="ECO:0000256" key="6">
    <source>
        <dbReference type="ARBA" id="ARBA00022777"/>
    </source>
</evidence>
<keyword evidence="9" id="KW-1133">Transmembrane helix</keyword>
<evidence type="ECO:0000313" key="12">
    <source>
        <dbReference type="EMBL" id="PLT28944.1"/>
    </source>
</evidence>
<dbReference type="OrthoDB" id="9815750at2"/>
<dbReference type="PANTHER" id="PTHR43065">
    <property type="entry name" value="SENSOR HISTIDINE KINASE"/>
    <property type="match status" value="1"/>
</dbReference>
<dbReference type="SUPFAM" id="SSF47384">
    <property type="entry name" value="Homodimeric domain of signal transducing histidine kinase"/>
    <property type="match status" value="1"/>
</dbReference>
<dbReference type="NCBIfam" id="TIGR00229">
    <property type="entry name" value="sensory_box"/>
    <property type="match status" value="1"/>
</dbReference>
<dbReference type="AlphaFoldDB" id="A0A2N5M3K5"/>
<keyword evidence="8" id="KW-0902">Two-component regulatory system</keyword>
<evidence type="ECO:0000256" key="8">
    <source>
        <dbReference type="ARBA" id="ARBA00023012"/>
    </source>
</evidence>
<dbReference type="CDD" id="cd00130">
    <property type="entry name" value="PAS"/>
    <property type="match status" value="1"/>
</dbReference>
<feature type="transmembrane region" description="Helical" evidence="9">
    <location>
        <begin position="63"/>
        <end position="81"/>
    </location>
</feature>
<dbReference type="Gene3D" id="3.30.450.20">
    <property type="entry name" value="PAS domain"/>
    <property type="match status" value="1"/>
</dbReference>
<dbReference type="InterPro" id="IPR003661">
    <property type="entry name" value="HisK_dim/P_dom"/>
</dbReference>
<evidence type="ECO:0000256" key="4">
    <source>
        <dbReference type="ARBA" id="ARBA00022679"/>
    </source>
</evidence>
<evidence type="ECO:0000256" key="2">
    <source>
        <dbReference type="ARBA" id="ARBA00012438"/>
    </source>
</evidence>
<keyword evidence="3" id="KW-0597">Phosphoprotein</keyword>
<evidence type="ECO:0000256" key="9">
    <source>
        <dbReference type="SAM" id="Phobius"/>
    </source>
</evidence>
<dbReference type="GO" id="GO:0000155">
    <property type="term" value="F:phosphorelay sensor kinase activity"/>
    <property type="evidence" value="ECO:0007669"/>
    <property type="project" value="InterPro"/>
</dbReference>
<organism evidence="12 13">
    <name type="scientific">Peribacillus deserti</name>
    <dbReference type="NCBI Taxonomy" id="673318"/>
    <lineage>
        <taxon>Bacteria</taxon>
        <taxon>Bacillati</taxon>
        <taxon>Bacillota</taxon>
        <taxon>Bacilli</taxon>
        <taxon>Bacillales</taxon>
        <taxon>Bacillaceae</taxon>
        <taxon>Peribacillus</taxon>
    </lineage>
</organism>
<dbReference type="Pfam" id="PF00512">
    <property type="entry name" value="HisKA"/>
    <property type="match status" value="1"/>
</dbReference>
<dbReference type="InterPro" id="IPR036097">
    <property type="entry name" value="HisK_dim/P_sf"/>
</dbReference>
<dbReference type="PROSITE" id="PS50109">
    <property type="entry name" value="HIS_KIN"/>
    <property type="match status" value="1"/>
</dbReference>
<dbReference type="GO" id="GO:0005524">
    <property type="term" value="F:ATP binding"/>
    <property type="evidence" value="ECO:0007669"/>
    <property type="project" value="UniProtKB-KW"/>
</dbReference>
<dbReference type="InterPro" id="IPR004358">
    <property type="entry name" value="Sig_transdc_His_kin-like_C"/>
</dbReference>
<feature type="domain" description="PAC" evidence="11">
    <location>
        <begin position="254"/>
        <end position="307"/>
    </location>
</feature>
<dbReference type="EMBL" id="PGUY01000048">
    <property type="protein sequence ID" value="PLT28944.1"/>
    <property type="molecule type" value="Genomic_DNA"/>
</dbReference>
<dbReference type="PROSITE" id="PS50113">
    <property type="entry name" value="PAC"/>
    <property type="match status" value="1"/>
</dbReference>
<dbReference type="SMART" id="SM00387">
    <property type="entry name" value="HATPase_c"/>
    <property type="match status" value="1"/>
</dbReference>
<dbReference type="RefSeq" id="WP_101643836.1">
    <property type="nucleotide sequence ID" value="NZ_PGUY01000048.1"/>
</dbReference>
<reference evidence="12 13" key="1">
    <citation type="submission" date="2017-11" db="EMBL/GenBank/DDBJ databases">
        <title>Comparitive Functional Genomics of Dry Heat Resistant strains isolated from the Viking Spacecraft.</title>
        <authorList>
            <person name="Seuylemezian A."/>
            <person name="Cooper K."/>
            <person name="Vaishampayan P."/>
        </authorList>
    </citation>
    <scope>NUCLEOTIDE SEQUENCE [LARGE SCALE GENOMIC DNA]</scope>
    <source>
        <strain evidence="12 13">V1-29</strain>
    </source>
</reference>
<evidence type="ECO:0000256" key="1">
    <source>
        <dbReference type="ARBA" id="ARBA00000085"/>
    </source>
</evidence>
<dbReference type="InterPro" id="IPR005467">
    <property type="entry name" value="His_kinase_dom"/>
</dbReference>
<evidence type="ECO:0000256" key="7">
    <source>
        <dbReference type="ARBA" id="ARBA00022840"/>
    </source>
</evidence>
<keyword evidence="6" id="KW-0418">Kinase</keyword>
<dbReference type="PANTHER" id="PTHR43065:SF10">
    <property type="entry name" value="PEROXIDE STRESS-ACTIVATED HISTIDINE KINASE MAK3"/>
    <property type="match status" value="1"/>
</dbReference>
<keyword evidence="4" id="KW-0808">Transferase</keyword>
<dbReference type="EC" id="2.7.13.3" evidence="2"/>
<dbReference type="SMART" id="SM00388">
    <property type="entry name" value="HisKA"/>
    <property type="match status" value="1"/>
</dbReference>
<protein>
    <recommendedName>
        <fullName evidence="2">histidine kinase</fullName>
        <ecNumber evidence="2">2.7.13.3</ecNumber>
    </recommendedName>
</protein>
<dbReference type="CDD" id="cd00075">
    <property type="entry name" value="HATPase"/>
    <property type="match status" value="1"/>
</dbReference>
<evidence type="ECO:0000259" key="11">
    <source>
        <dbReference type="PROSITE" id="PS50113"/>
    </source>
</evidence>
<proteinExistence type="predicted"/>
<feature type="transmembrane region" description="Helical" evidence="9">
    <location>
        <begin position="101"/>
        <end position="126"/>
    </location>
</feature>
<keyword evidence="7" id="KW-0067">ATP-binding</keyword>
<dbReference type="CDD" id="cd00082">
    <property type="entry name" value="HisKA"/>
    <property type="match status" value="1"/>
</dbReference>
<dbReference type="InterPro" id="IPR000700">
    <property type="entry name" value="PAS-assoc_C"/>
</dbReference>
<dbReference type="Pfam" id="PF13426">
    <property type="entry name" value="PAS_9"/>
    <property type="match status" value="1"/>
</dbReference>